<evidence type="ECO:0000313" key="2">
    <source>
        <dbReference type="EMBL" id="MCA9382063.1"/>
    </source>
</evidence>
<protein>
    <submittedName>
        <fullName evidence="2">Uncharacterized protein</fullName>
    </submittedName>
</protein>
<name>A0A955RHV2_9BACT</name>
<sequence length="142" mass="16514">MKRTLYFLPIIIVTAILIYYLSRTLSPYDSNAQLDLKNISIMEGLLFVLLSSVFGLIFAVIDKLIFKKYYQAPNYRFALRQGFALSFFAIANIHLKIIDDWNLIIFALTGIAYLGFLIYDVINSRNKDRELEIEEETTNKEK</sequence>
<comment type="caution">
    <text evidence="2">The sequence shown here is derived from an EMBL/GenBank/DDBJ whole genome shotgun (WGS) entry which is preliminary data.</text>
</comment>
<feature type="transmembrane region" description="Helical" evidence="1">
    <location>
        <begin position="77"/>
        <end position="95"/>
    </location>
</feature>
<feature type="transmembrane region" description="Helical" evidence="1">
    <location>
        <begin position="5"/>
        <end position="21"/>
    </location>
</feature>
<gene>
    <name evidence="2" type="ORF">KC660_01495</name>
</gene>
<keyword evidence="1" id="KW-0472">Membrane</keyword>
<reference evidence="2" key="1">
    <citation type="submission" date="2020-04" db="EMBL/GenBank/DDBJ databases">
        <authorList>
            <person name="Zhang T."/>
        </authorList>
    </citation>
    <scope>NUCLEOTIDE SEQUENCE</scope>
    <source>
        <strain evidence="2">HKST-UBA10</strain>
    </source>
</reference>
<dbReference type="EMBL" id="JAGQLG010000053">
    <property type="protein sequence ID" value="MCA9382063.1"/>
    <property type="molecule type" value="Genomic_DNA"/>
</dbReference>
<dbReference type="Proteomes" id="UP000782843">
    <property type="component" value="Unassembled WGS sequence"/>
</dbReference>
<proteinExistence type="predicted"/>
<dbReference type="AlphaFoldDB" id="A0A955RHV2"/>
<accession>A0A955RHV2</accession>
<feature type="transmembrane region" description="Helical" evidence="1">
    <location>
        <begin position="101"/>
        <end position="122"/>
    </location>
</feature>
<evidence type="ECO:0000313" key="3">
    <source>
        <dbReference type="Proteomes" id="UP000782843"/>
    </source>
</evidence>
<keyword evidence="1" id="KW-0812">Transmembrane</keyword>
<organism evidence="2 3">
    <name type="scientific">Candidatus Dojkabacteria bacterium</name>
    <dbReference type="NCBI Taxonomy" id="2099670"/>
    <lineage>
        <taxon>Bacteria</taxon>
        <taxon>Candidatus Dojkabacteria</taxon>
    </lineage>
</organism>
<feature type="transmembrane region" description="Helical" evidence="1">
    <location>
        <begin position="41"/>
        <end position="65"/>
    </location>
</feature>
<evidence type="ECO:0000256" key="1">
    <source>
        <dbReference type="SAM" id="Phobius"/>
    </source>
</evidence>
<keyword evidence="1" id="KW-1133">Transmembrane helix</keyword>
<reference evidence="2" key="2">
    <citation type="journal article" date="2021" name="Microbiome">
        <title>Successional dynamics and alternative stable states in a saline activated sludge microbial community over 9 years.</title>
        <authorList>
            <person name="Wang Y."/>
            <person name="Ye J."/>
            <person name="Ju F."/>
            <person name="Liu L."/>
            <person name="Boyd J.A."/>
            <person name="Deng Y."/>
            <person name="Parks D.H."/>
            <person name="Jiang X."/>
            <person name="Yin X."/>
            <person name="Woodcroft B.J."/>
            <person name="Tyson G.W."/>
            <person name="Hugenholtz P."/>
            <person name="Polz M.F."/>
            <person name="Zhang T."/>
        </authorList>
    </citation>
    <scope>NUCLEOTIDE SEQUENCE</scope>
    <source>
        <strain evidence="2">HKST-UBA10</strain>
    </source>
</reference>